<feature type="transmembrane region" description="Helical" evidence="8">
    <location>
        <begin position="44"/>
        <end position="63"/>
    </location>
</feature>
<dbReference type="InterPro" id="IPR005279">
    <property type="entry name" value="Dipep/tripep_permease"/>
</dbReference>
<dbReference type="PROSITE" id="PS01023">
    <property type="entry name" value="PTR2_2"/>
    <property type="match status" value="1"/>
</dbReference>
<keyword evidence="5 8" id="KW-1133">Transmembrane helix</keyword>
<organism evidence="9 10">
    <name type="scientific">Maricaulis virginensis</name>
    <dbReference type="NCBI Taxonomy" id="144022"/>
    <lineage>
        <taxon>Bacteria</taxon>
        <taxon>Pseudomonadati</taxon>
        <taxon>Pseudomonadota</taxon>
        <taxon>Alphaproteobacteria</taxon>
        <taxon>Maricaulales</taxon>
        <taxon>Maricaulaceae</taxon>
        <taxon>Maricaulis</taxon>
    </lineage>
</organism>
<dbReference type="AlphaFoldDB" id="A0A9W6MPB1"/>
<gene>
    <name evidence="9" type="ORF">GCM10017621_25010</name>
</gene>
<dbReference type="GO" id="GO:1904680">
    <property type="term" value="F:peptide transmembrane transporter activity"/>
    <property type="evidence" value="ECO:0007669"/>
    <property type="project" value="InterPro"/>
</dbReference>
<evidence type="ECO:0000313" key="10">
    <source>
        <dbReference type="Proteomes" id="UP001143486"/>
    </source>
</evidence>
<dbReference type="Proteomes" id="UP001143486">
    <property type="component" value="Unassembled WGS sequence"/>
</dbReference>
<evidence type="ECO:0000256" key="7">
    <source>
        <dbReference type="RuleBase" id="RU003755"/>
    </source>
</evidence>
<dbReference type="GO" id="GO:0006857">
    <property type="term" value="P:oligopeptide transport"/>
    <property type="evidence" value="ECO:0007669"/>
    <property type="project" value="InterPro"/>
</dbReference>
<feature type="transmembrane region" description="Helical" evidence="8">
    <location>
        <begin position="69"/>
        <end position="90"/>
    </location>
</feature>
<comment type="similarity">
    <text evidence="2 7">Belongs to the major facilitator superfamily. Proton-dependent oligopeptide transporter (POT/PTR) (TC 2.A.17) family.</text>
</comment>
<evidence type="ECO:0000256" key="2">
    <source>
        <dbReference type="ARBA" id="ARBA00005982"/>
    </source>
</evidence>
<proteinExistence type="inferred from homology"/>
<dbReference type="CDD" id="cd17346">
    <property type="entry name" value="MFS_DtpA_like"/>
    <property type="match status" value="1"/>
</dbReference>
<dbReference type="InterPro" id="IPR036259">
    <property type="entry name" value="MFS_trans_sf"/>
</dbReference>
<feature type="transmembrane region" description="Helical" evidence="8">
    <location>
        <begin position="501"/>
        <end position="523"/>
    </location>
</feature>
<dbReference type="NCBIfam" id="TIGR00924">
    <property type="entry name" value="yjdL_sub1_fam"/>
    <property type="match status" value="1"/>
</dbReference>
<dbReference type="PANTHER" id="PTHR11654">
    <property type="entry name" value="OLIGOPEPTIDE TRANSPORTER-RELATED"/>
    <property type="match status" value="1"/>
</dbReference>
<sequence>MVINLVVAIGIVVTIATAIPVFLEMRNHPKGLHILFFAEMWERFSYYGMRGLLIFYLTQHFLFDDAFSSSQYGAYTALVYLLPLVGGYLADKYLGNRKAIAFGALLLVAGHFTMGIEGEPAREAIVYDGGQYELVAEGRGAARTVLLEVGEATYDFSANSAGDLVIEGLPASAAIPATLPAGSFETQIIERDRMFVNIFYLALALIIMGVGFLKANISSIVGQLYEENDPRRDGGFTLYYYGINLGSFWAAILCGLLGETVGWWAGFGLAGVGMLLGWLVFVRGRALFFMPGTNLIGHVGNPPEPEKLKQKVFGPLSREGLIYLLGVAGVLVVWFMVQAHTIMFAGTDLLAVLLIIGGLLFVGYMIYYMVTECTAVEAQRLILAIFLIVTSVVFWALFEQAGSSMNLFAARNTDLSVAEAAVWNLGPIGIEMSLTASQTQSFNAGFILIFAPVFAALWAFLAKLQKNPNTVLKFALALVQVGLGFMLLVWGVSFADDSYRVPLIFLAGAYLLHTTGELCLSPVGLSAITKLSPAAVVSFMMAGWFLSSSFAQYVAGIIATFTATDTVAGQVLDPEAALSGYASVFQAIGLVAIVLGIVVGVFSFLLKKLGHGRAEDQVKIPAAAEAAGPEQDAHPKA</sequence>
<feature type="transmembrane region" description="Helical" evidence="8">
    <location>
        <begin position="6"/>
        <end position="23"/>
    </location>
</feature>
<keyword evidence="10" id="KW-1185">Reference proteome</keyword>
<feature type="transmembrane region" description="Helical" evidence="8">
    <location>
        <begin position="442"/>
        <end position="462"/>
    </location>
</feature>
<evidence type="ECO:0000256" key="3">
    <source>
        <dbReference type="ARBA" id="ARBA00022692"/>
    </source>
</evidence>
<evidence type="ECO:0000313" key="9">
    <source>
        <dbReference type="EMBL" id="GLK52993.1"/>
    </source>
</evidence>
<feature type="transmembrane region" description="Helical" evidence="8">
    <location>
        <begin position="99"/>
        <end position="116"/>
    </location>
</feature>
<evidence type="ECO:0000256" key="1">
    <source>
        <dbReference type="ARBA" id="ARBA00004141"/>
    </source>
</evidence>
<dbReference type="Pfam" id="PF00854">
    <property type="entry name" value="PTR2"/>
    <property type="match status" value="1"/>
</dbReference>
<keyword evidence="6 8" id="KW-0472">Membrane</keyword>
<dbReference type="InterPro" id="IPR018456">
    <property type="entry name" value="PTR2_symporter_CS"/>
</dbReference>
<feature type="transmembrane region" description="Helical" evidence="8">
    <location>
        <begin position="535"/>
        <end position="561"/>
    </location>
</feature>
<feature type="transmembrane region" description="Helical" evidence="8">
    <location>
        <begin position="198"/>
        <end position="217"/>
    </location>
</feature>
<accession>A0A9W6MPB1</accession>
<feature type="transmembrane region" description="Helical" evidence="8">
    <location>
        <begin position="381"/>
        <end position="398"/>
    </location>
</feature>
<feature type="transmembrane region" description="Helical" evidence="8">
    <location>
        <begin position="320"/>
        <end position="337"/>
    </location>
</feature>
<comment type="caution">
    <text evidence="9">The sequence shown here is derived from an EMBL/GenBank/DDBJ whole genome shotgun (WGS) entry which is preliminary data.</text>
</comment>
<comment type="subcellular location">
    <subcellularLocation>
        <location evidence="1 7">Membrane</location>
        <topology evidence="1 7">Multi-pass membrane protein</topology>
    </subcellularLocation>
</comment>
<reference evidence="9" key="1">
    <citation type="journal article" date="2014" name="Int. J. Syst. Evol. Microbiol.">
        <title>Complete genome sequence of Corynebacterium casei LMG S-19264T (=DSM 44701T), isolated from a smear-ripened cheese.</title>
        <authorList>
            <consortium name="US DOE Joint Genome Institute (JGI-PGF)"/>
            <person name="Walter F."/>
            <person name="Albersmeier A."/>
            <person name="Kalinowski J."/>
            <person name="Ruckert C."/>
        </authorList>
    </citation>
    <scope>NUCLEOTIDE SEQUENCE</scope>
    <source>
        <strain evidence="9">VKM B-1513</strain>
    </source>
</reference>
<dbReference type="PROSITE" id="PS01022">
    <property type="entry name" value="PTR2_1"/>
    <property type="match status" value="1"/>
</dbReference>
<dbReference type="InterPro" id="IPR000109">
    <property type="entry name" value="POT_fam"/>
</dbReference>
<evidence type="ECO:0000256" key="6">
    <source>
        <dbReference type="ARBA" id="ARBA00023136"/>
    </source>
</evidence>
<keyword evidence="4" id="KW-0653">Protein transport</keyword>
<protein>
    <submittedName>
        <fullName evidence="9">Peptide ABC transporter</fullName>
    </submittedName>
</protein>
<feature type="transmembrane region" description="Helical" evidence="8">
    <location>
        <begin position="349"/>
        <end position="369"/>
    </location>
</feature>
<keyword evidence="4" id="KW-0571">Peptide transport</keyword>
<dbReference type="Gene3D" id="1.20.1250.20">
    <property type="entry name" value="MFS general substrate transporter like domains"/>
    <property type="match status" value="2"/>
</dbReference>
<keyword evidence="7" id="KW-0813">Transport</keyword>
<reference evidence="9" key="2">
    <citation type="submission" date="2023-01" db="EMBL/GenBank/DDBJ databases">
        <authorList>
            <person name="Sun Q."/>
            <person name="Evtushenko L."/>
        </authorList>
    </citation>
    <scope>NUCLEOTIDE SEQUENCE</scope>
    <source>
        <strain evidence="9">VKM B-1513</strain>
    </source>
</reference>
<dbReference type="GO" id="GO:0016020">
    <property type="term" value="C:membrane"/>
    <property type="evidence" value="ECO:0007669"/>
    <property type="project" value="UniProtKB-SubCell"/>
</dbReference>
<feature type="transmembrane region" description="Helical" evidence="8">
    <location>
        <begin position="264"/>
        <end position="282"/>
    </location>
</feature>
<feature type="transmembrane region" description="Helical" evidence="8">
    <location>
        <begin position="581"/>
        <end position="606"/>
    </location>
</feature>
<feature type="transmembrane region" description="Helical" evidence="8">
    <location>
        <begin position="238"/>
        <end position="258"/>
    </location>
</feature>
<dbReference type="SUPFAM" id="SSF103473">
    <property type="entry name" value="MFS general substrate transporter"/>
    <property type="match status" value="1"/>
</dbReference>
<evidence type="ECO:0000256" key="4">
    <source>
        <dbReference type="ARBA" id="ARBA00022856"/>
    </source>
</evidence>
<feature type="transmembrane region" description="Helical" evidence="8">
    <location>
        <begin position="474"/>
        <end position="495"/>
    </location>
</feature>
<evidence type="ECO:0000256" key="5">
    <source>
        <dbReference type="ARBA" id="ARBA00022989"/>
    </source>
</evidence>
<evidence type="ECO:0000256" key="8">
    <source>
        <dbReference type="SAM" id="Phobius"/>
    </source>
</evidence>
<name>A0A9W6MPB1_9PROT</name>
<dbReference type="EMBL" id="BSFE01000007">
    <property type="protein sequence ID" value="GLK52993.1"/>
    <property type="molecule type" value="Genomic_DNA"/>
</dbReference>
<keyword evidence="3 7" id="KW-0812">Transmembrane</keyword>